<evidence type="ECO:0000313" key="2">
    <source>
        <dbReference type="Proteomes" id="UP000008457"/>
    </source>
</evidence>
<dbReference type="KEGG" id="mas:Mahau_2908"/>
<reference evidence="1 2" key="2">
    <citation type="journal article" date="2011" name="Stand. Genomic Sci.">
        <title>Complete genome sequence of Mahella australiensis type strain (50-1 BON).</title>
        <authorList>
            <person name="Sikorski J."/>
            <person name="Teshima H."/>
            <person name="Nolan M."/>
            <person name="Lucas S."/>
            <person name="Hammon N."/>
            <person name="Deshpande S."/>
            <person name="Cheng J.F."/>
            <person name="Pitluck S."/>
            <person name="Liolios K."/>
            <person name="Pagani I."/>
            <person name="Ivanova N."/>
            <person name="Huntemann M."/>
            <person name="Mavromatis K."/>
            <person name="Ovchinikova G."/>
            <person name="Pati A."/>
            <person name="Tapia R."/>
            <person name="Han C."/>
            <person name="Goodwin L."/>
            <person name="Chen A."/>
            <person name="Palaniappan K."/>
            <person name="Land M."/>
            <person name="Hauser L."/>
            <person name="Ngatchou-Djao O.D."/>
            <person name="Rohde M."/>
            <person name="Pukall R."/>
            <person name="Spring S."/>
            <person name="Abt B."/>
            <person name="Goker M."/>
            <person name="Detter J.C."/>
            <person name="Woyke T."/>
            <person name="Bristow J."/>
            <person name="Markowitz V."/>
            <person name="Hugenholtz P."/>
            <person name="Eisen J.A."/>
            <person name="Kyrpides N.C."/>
            <person name="Klenk H.P."/>
            <person name="Lapidus A."/>
        </authorList>
    </citation>
    <scope>NUCLEOTIDE SEQUENCE [LARGE SCALE GENOMIC DNA]</scope>
    <source>
        <strain evidence="2">DSM 15567 / CIP 107919 / 50-1 BON</strain>
    </source>
</reference>
<dbReference type="EMBL" id="CP002360">
    <property type="protein sequence ID" value="AEE98030.1"/>
    <property type="molecule type" value="Genomic_DNA"/>
</dbReference>
<accession>F4A0G9</accession>
<gene>
    <name evidence="1" type="ordered locus">Mahau_2908</name>
</gene>
<dbReference type="STRING" id="697281.Mahau_2908"/>
<dbReference type="OrthoDB" id="3078425at2"/>
<evidence type="ECO:0000313" key="1">
    <source>
        <dbReference type="EMBL" id="AEE98030.1"/>
    </source>
</evidence>
<dbReference type="RefSeq" id="WP_013782441.1">
    <property type="nucleotide sequence ID" value="NC_015520.1"/>
</dbReference>
<dbReference type="InterPro" id="IPR038666">
    <property type="entry name" value="SSP1_head-tail_sf"/>
</dbReference>
<dbReference type="Proteomes" id="UP000008457">
    <property type="component" value="Chromosome"/>
</dbReference>
<dbReference type="Gene3D" id="2.40.10.270">
    <property type="entry name" value="Bacteriophage SPP1 head-tail adaptor protein"/>
    <property type="match status" value="1"/>
</dbReference>
<organism evidence="1 2">
    <name type="scientific">Mahella australiensis (strain DSM 15567 / CIP 107919 / 50-1 BON)</name>
    <dbReference type="NCBI Taxonomy" id="697281"/>
    <lineage>
        <taxon>Bacteria</taxon>
        <taxon>Bacillati</taxon>
        <taxon>Bacillota</taxon>
        <taxon>Clostridia</taxon>
        <taxon>Thermoanaerobacterales</taxon>
        <taxon>Thermoanaerobacterales Family IV. Incertae Sedis</taxon>
        <taxon>Mahella</taxon>
    </lineage>
</organism>
<dbReference type="NCBIfam" id="TIGR01563">
    <property type="entry name" value="gp16_SPP1"/>
    <property type="match status" value="1"/>
</dbReference>
<dbReference type="HOGENOM" id="CLU_147810_1_3_9"/>
<dbReference type="Pfam" id="PF05521">
    <property type="entry name" value="Phage_HCP"/>
    <property type="match status" value="1"/>
</dbReference>
<reference evidence="2" key="1">
    <citation type="submission" date="2010-11" db="EMBL/GenBank/DDBJ databases">
        <title>The complete genome of Mahella australiensis DSM 15567.</title>
        <authorList>
            <consortium name="US DOE Joint Genome Institute (JGI-PGF)"/>
            <person name="Lucas S."/>
            <person name="Copeland A."/>
            <person name="Lapidus A."/>
            <person name="Bruce D."/>
            <person name="Goodwin L."/>
            <person name="Pitluck S."/>
            <person name="Kyrpides N."/>
            <person name="Mavromatis K."/>
            <person name="Pagani I."/>
            <person name="Ivanova N."/>
            <person name="Teshima H."/>
            <person name="Brettin T."/>
            <person name="Detter J.C."/>
            <person name="Han C."/>
            <person name="Tapia R."/>
            <person name="Land M."/>
            <person name="Hauser L."/>
            <person name="Markowitz V."/>
            <person name="Cheng J.-F."/>
            <person name="Hugenholtz P."/>
            <person name="Woyke T."/>
            <person name="Wu D."/>
            <person name="Spring S."/>
            <person name="Pukall R."/>
            <person name="Steenblock K."/>
            <person name="Schneider S."/>
            <person name="Klenk H.-P."/>
            <person name="Eisen J.A."/>
        </authorList>
    </citation>
    <scope>NUCLEOTIDE SEQUENCE [LARGE SCALE GENOMIC DNA]</scope>
    <source>
        <strain evidence="2">DSM 15567 / CIP 107919 / 50-1 BON</strain>
    </source>
</reference>
<name>F4A0G9_MAHA5</name>
<protein>
    <submittedName>
        <fullName evidence="1">Phage head-tail adaptor</fullName>
    </submittedName>
</protein>
<sequence>MRAGELRHRITIQEAISAQDKAGQPIEAWQDVVTVWAKIEDLNGREYLAAKQVPANEVTTRITIRWRDGIKPTMRIITEQRIFDIQSIIDPDGRKQQLELMCKEVI</sequence>
<dbReference type="InterPro" id="IPR008767">
    <property type="entry name" value="Phage_SPP1_head-tail_adaptor"/>
</dbReference>
<dbReference type="eggNOG" id="COG5614">
    <property type="taxonomic scope" value="Bacteria"/>
</dbReference>
<dbReference type="AlphaFoldDB" id="F4A0G9"/>
<keyword evidence="2" id="KW-1185">Reference proteome</keyword>
<proteinExistence type="predicted"/>